<dbReference type="EMBL" id="JBBXMP010000207">
    <property type="protein sequence ID" value="KAL0059781.1"/>
    <property type="molecule type" value="Genomic_DNA"/>
</dbReference>
<gene>
    <name evidence="2" type="ORF">AAF712_013468</name>
</gene>
<evidence type="ECO:0000256" key="1">
    <source>
        <dbReference type="SAM" id="MobiDB-lite"/>
    </source>
</evidence>
<evidence type="ECO:0000313" key="3">
    <source>
        <dbReference type="Proteomes" id="UP001437256"/>
    </source>
</evidence>
<dbReference type="SUPFAM" id="SSF52047">
    <property type="entry name" value="RNI-like"/>
    <property type="match status" value="1"/>
</dbReference>
<sequence length="227" mass="25799">MAKLRSLIVEGVCRRATVFEQLFQRFTFPNLKFLDLRSPSWGMLCKEEMDSICEFLRRSTCPIESLSLVGWPFNEEQLANILQQSLPHVSTLILHEKRLDIVRDWPSRTSGLLKHLVQTGHDPLSNARPILPHLANLKLAVSSDTLPIWDDLVKTVESRSNPGPEVVVDRLRAVEVTFLNDEEEEEEDEEEEEKENMPSLSMQGALKQLKTLREGGLKVTITGIPGM</sequence>
<name>A0ABR2ZDQ0_9AGAR</name>
<proteinExistence type="predicted"/>
<organism evidence="2 3">
    <name type="scientific">Marasmius tenuissimus</name>
    <dbReference type="NCBI Taxonomy" id="585030"/>
    <lineage>
        <taxon>Eukaryota</taxon>
        <taxon>Fungi</taxon>
        <taxon>Dikarya</taxon>
        <taxon>Basidiomycota</taxon>
        <taxon>Agaricomycotina</taxon>
        <taxon>Agaricomycetes</taxon>
        <taxon>Agaricomycetidae</taxon>
        <taxon>Agaricales</taxon>
        <taxon>Marasmiineae</taxon>
        <taxon>Marasmiaceae</taxon>
        <taxon>Marasmius</taxon>
    </lineage>
</organism>
<evidence type="ECO:0000313" key="2">
    <source>
        <dbReference type="EMBL" id="KAL0059781.1"/>
    </source>
</evidence>
<protein>
    <submittedName>
        <fullName evidence="2">Uncharacterized protein</fullName>
    </submittedName>
</protein>
<comment type="caution">
    <text evidence="2">The sequence shown here is derived from an EMBL/GenBank/DDBJ whole genome shotgun (WGS) entry which is preliminary data.</text>
</comment>
<feature type="compositionally biased region" description="Acidic residues" evidence="1">
    <location>
        <begin position="181"/>
        <end position="194"/>
    </location>
</feature>
<dbReference type="InterPro" id="IPR032675">
    <property type="entry name" value="LRR_dom_sf"/>
</dbReference>
<keyword evidence="3" id="KW-1185">Reference proteome</keyword>
<reference evidence="2 3" key="1">
    <citation type="submission" date="2024-05" db="EMBL/GenBank/DDBJ databases">
        <title>A draft genome resource for the thread blight pathogen Marasmius tenuissimus strain MS-2.</title>
        <authorList>
            <person name="Yulfo-Soto G.E."/>
            <person name="Baruah I.K."/>
            <person name="Amoako-Attah I."/>
            <person name="Bukari Y."/>
            <person name="Meinhardt L.W."/>
            <person name="Bailey B.A."/>
            <person name="Cohen S.P."/>
        </authorList>
    </citation>
    <scope>NUCLEOTIDE SEQUENCE [LARGE SCALE GENOMIC DNA]</scope>
    <source>
        <strain evidence="2 3">MS-2</strain>
    </source>
</reference>
<dbReference type="Gene3D" id="3.80.10.10">
    <property type="entry name" value="Ribonuclease Inhibitor"/>
    <property type="match status" value="1"/>
</dbReference>
<accession>A0ABR2ZDQ0</accession>
<feature type="region of interest" description="Disordered" evidence="1">
    <location>
        <begin position="181"/>
        <end position="205"/>
    </location>
</feature>
<dbReference type="Proteomes" id="UP001437256">
    <property type="component" value="Unassembled WGS sequence"/>
</dbReference>